<evidence type="ECO:0000313" key="1">
    <source>
        <dbReference type="EMBL" id="KAF2112937.1"/>
    </source>
</evidence>
<dbReference type="AlphaFoldDB" id="A0A6A5Z247"/>
<organism evidence="1 2">
    <name type="scientific">Lophiotrema nucula</name>
    <dbReference type="NCBI Taxonomy" id="690887"/>
    <lineage>
        <taxon>Eukaryota</taxon>
        <taxon>Fungi</taxon>
        <taxon>Dikarya</taxon>
        <taxon>Ascomycota</taxon>
        <taxon>Pezizomycotina</taxon>
        <taxon>Dothideomycetes</taxon>
        <taxon>Pleosporomycetidae</taxon>
        <taxon>Pleosporales</taxon>
        <taxon>Lophiotremataceae</taxon>
        <taxon>Lophiotrema</taxon>
    </lineage>
</organism>
<dbReference type="Proteomes" id="UP000799770">
    <property type="component" value="Unassembled WGS sequence"/>
</dbReference>
<reference evidence="1" key="1">
    <citation type="journal article" date="2020" name="Stud. Mycol.">
        <title>101 Dothideomycetes genomes: a test case for predicting lifestyles and emergence of pathogens.</title>
        <authorList>
            <person name="Haridas S."/>
            <person name="Albert R."/>
            <person name="Binder M."/>
            <person name="Bloem J."/>
            <person name="Labutti K."/>
            <person name="Salamov A."/>
            <person name="Andreopoulos B."/>
            <person name="Baker S."/>
            <person name="Barry K."/>
            <person name="Bills G."/>
            <person name="Bluhm B."/>
            <person name="Cannon C."/>
            <person name="Castanera R."/>
            <person name="Culley D."/>
            <person name="Daum C."/>
            <person name="Ezra D."/>
            <person name="Gonzalez J."/>
            <person name="Henrissat B."/>
            <person name="Kuo A."/>
            <person name="Liang C."/>
            <person name="Lipzen A."/>
            <person name="Lutzoni F."/>
            <person name="Magnuson J."/>
            <person name="Mondo S."/>
            <person name="Nolan M."/>
            <person name="Ohm R."/>
            <person name="Pangilinan J."/>
            <person name="Park H.-J."/>
            <person name="Ramirez L."/>
            <person name="Alfaro M."/>
            <person name="Sun H."/>
            <person name="Tritt A."/>
            <person name="Yoshinaga Y."/>
            <person name="Zwiers L.-H."/>
            <person name="Turgeon B."/>
            <person name="Goodwin S."/>
            <person name="Spatafora J."/>
            <person name="Crous P."/>
            <person name="Grigoriev I."/>
        </authorList>
    </citation>
    <scope>NUCLEOTIDE SEQUENCE</scope>
    <source>
        <strain evidence="1">CBS 627.86</strain>
    </source>
</reference>
<sequence>MFPNISSAAKLQTKPAPSCSAVRSTRIVQSQTTDESFPGATNIFEAGLSRLKRAGFLGFLESQVGAIATQYPRPTANNNGPTLLGHISIHFLGDDVPLHGYLWSPAIGALHLTTAQHQPHVPRMSSNCEVISLMHLVVTCSRMELLVTYYCASSGC</sequence>
<gene>
    <name evidence="1" type="ORF">BDV96DRAFT_147169</name>
</gene>
<keyword evidence="2" id="KW-1185">Reference proteome</keyword>
<evidence type="ECO:0000313" key="2">
    <source>
        <dbReference type="Proteomes" id="UP000799770"/>
    </source>
</evidence>
<protein>
    <submittedName>
        <fullName evidence="1">Uncharacterized protein</fullName>
    </submittedName>
</protein>
<name>A0A6A5Z247_9PLEO</name>
<accession>A0A6A5Z247</accession>
<proteinExistence type="predicted"/>
<dbReference type="EMBL" id="ML977329">
    <property type="protein sequence ID" value="KAF2112937.1"/>
    <property type="molecule type" value="Genomic_DNA"/>
</dbReference>